<evidence type="ECO:0000313" key="6">
    <source>
        <dbReference type="EMBL" id="CAH3175729.1"/>
    </source>
</evidence>
<evidence type="ECO:0000259" key="5">
    <source>
        <dbReference type="PROSITE" id="PS50011"/>
    </source>
</evidence>
<comment type="caution">
    <text evidence="6">The sequence shown here is derived from an EMBL/GenBank/DDBJ whole genome shotgun (WGS) entry which is preliminary data.</text>
</comment>
<feature type="non-terminal residue" evidence="6">
    <location>
        <position position="239"/>
    </location>
</feature>
<evidence type="ECO:0000256" key="4">
    <source>
        <dbReference type="RuleBase" id="RU000304"/>
    </source>
</evidence>
<proteinExistence type="inferred from homology"/>
<keyword evidence="4" id="KW-0723">Serine/threonine-protein kinase</keyword>
<dbReference type="InterPro" id="IPR000719">
    <property type="entry name" value="Prot_kinase_dom"/>
</dbReference>
<dbReference type="InterPro" id="IPR008271">
    <property type="entry name" value="Ser/Thr_kinase_AS"/>
</dbReference>
<dbReference type="SMART" id="SM00220">
    <property type="entry name" value="S_TKc"/>
    <property type="match status" value="1"/>
</dbReference>
<accession>A0ABN8R8K6</accession>
<dbReference type="PROSITE" id="PS50011">
    <property type="entry name" value="PROTEIN_KINASE_DOM"/>
    <property type="match status" value="1"/>
</dbReference>
<evidence type="ECO:0000256" key="1">
    <source>
        <dbReference type="ARBA" id="ARBA00022741"/>
    </source>
</evidence>
<dbReference type="Proteomes" id="UP001159405">
    <property type="component" value="Unassembled WGS sequence"/>
</dbReference>
<comment type="similarity">
    <text evidence="4">Belongs to the protein kinase superfamily.</text>
</comment>
<evidence type="ECO:0000313" key="7">
    <source>
        <dbReference type="Proteomes" id="UP001159405"/>
    </source>
</evidence>
<feature type="domain" description="Protein kinase" evidence="5">
    <location>
        <begin position="27"/>
        <end position="239"/>
    </location>
</feature>
<dbReference type="InterPro" id="IPR011009">
    <property type="entry name" value="Kinase-like_dom_sf"/>
</dbReference>
<dbReference type="PROSITE" id="PS00107">
    <property type="entry name" value="PROTEIN_KINASE_ATP"/>
    <property type="match status" value="1"/>
</dbReference>
<keyword evidence="2 3" id="KW-0067">ATP-binding</keyword>
<dbReference type="PANTHER" id="PTHR44329:SF298">
    <property type="entry name" value="MIXED LINEAGE KINASE DOMAIN-LIKE PROTEIN"/>
    <property type="match status" value="1"/>
</dbReference>
<evidence type="ECO:0000256" key="2">
    <source>
        <dbReference type="ARBA" id="ARBA00022840"/>
    </source>
</evidence>
<dbReference type="PROSITE" id="PS00108">
    <property type="entry name" value="PROTEIN_KINASE_ST"/>
    <property type="match status" value="1"/>
</dbReference>
<dbReference type="SUPFAM" id="SSF56112">
    <property type="entry name" value="Protein kinase-like (PK-like)"/>
    <property type="match status" value="1"/>
</dbReference>
<keyword evidence="7" id="KW-1185">Reference proteome</keyword>
<dbReference type="PANTHER" id="PTHR44329">
    <property type="entry name" value="SERINE/THREONINE-PROTEIN KINASE TNNI3K-RELATED"/>
    <property type="match status" value="1"/>
</dbReference>
<dbReference type="InterPro" id="IPR051681">
    <property type="entry name" value="Ser/Thr_Kinases-Pseudokinases"/>
</dbReference>
<gene>
    <name evidence="6" type="ORF">PLOB_00017222</name>
</gene>
<dbReference type="Gene3D" id="1.10.510.10">
    <property type="entry name" value="Transferase(Phosphotransferase) domain 1"/>
    <property type="match status" value="1"/>
</dbReference>
<keyword evidence="4" id="KW-0418">Kinase</keyword>
<name>A0ABN8R8K6_9CNID</name>
<dbReference type="InterPro" id="IPR017441">
    <property type="entry name" value="Protein_kinase_ATP_BS"/>
</dbReference>
<dbReference type="Pfam" id="PF00069">
    <property type="entry name" value="Pkinase"/>
    <property type="match status" value="1"/>
</dbReference>
<feature type="binding site" evidence="3">
    <location>
        <position position="59"/>
    </location>
    <ligand>
        <name>ATP</name>
        <dbReference type="ChEBI" id="CHEBI:30616"/>
    </ligand>
</feature>
<dbReference type="Gene3D" id="3.30.200.20">
    <property type="entry name" value="Phosphorylase Kinase, domain 1"/>
    <property type="match status" value="1"/>
</dbReference>
<organism evidence="6 7">
    <name type="scientific">Porites lobata</name>
    <dbReference type="NCBI Taxonomy" id="104759"/>
    <lineage>
        <taxon>Eukaryota</taxon>
        <taxon>Metazoa</taxon>
        <taxon>Cnidaria</taxon>
        <taxon>Anthozoa</taxon>
        <taxon>Hexacorallia</taxon>
        <taxon>Scleractinia</taxon>
        <taxon>Fungiina</taxon>
        <taxon>Poritidae</taxon>
        <taxon>Porites</taxon>
    </lineage>
</organism>
<reference evidence="6 7" key="1">
    <citation type="submission" date="2022-05" db="EMBL/GenBank/DDBJ databases">
        <authorList>
            <consortium name="Genoscope - CEA"/>
            <person name="William W."/>
        </authorList>
    </citation>
    <scope>NUCLEOTIDE SEQUENCE [LARGE SCALE GENOMIC DNA]</scope>
</reference>
<keyword evidence="4" id="KW-0808">Transferase</keyword>
<protein>
    <recommendedName>
        <fullName evidence="5">Protein kinase domain-containing protein</fullName>
    </recommendedName>
</protein>
<keyword evidence="1 3" id="KW-0547">Nucleotide-binding</keyword>
<evidence type="ECO:0000256" key="3">
    <source>
        <dbReference type="PROSITE-ProRule" id="PRU10141"/>
    </source>
</evidence>
<sequence length="239" mass="26930">MAFKLPLVKPRTTVDCSGLPVYDFSKLFNKEEIGKGAYGAVFTADYPFSKGPEKVVVKKMLGEDLQDKKTFVKEARILEGLKHQNIVRFKGICNNPFALVLEHVYFDFKPFGLETVDIVTGLHYLHGIDLCHRDLKPANILVSNQHYCDLHADDITRAWSDSPVVCKLTDFGESRSKEFQTNSLLTSQTSRVNRGTPVYMSPEILDGTTRLQVATTEDLKRVDIWALGMTLFVLLNPCV</sequence>
<dbReference type="EMBL" id="CALNXK010000204">
    <property type="protein sequence ID" value="CAH3175729.1"/>
    <property type="molecule type" value="Genomic_DNA"/>
</dbReference>